<comment type="caution">
    <text evidence="2">The sequence shown here is derived from an EMBL/GenBank/DDBJ whole genome shotgun (WGS) entry which is preliminary data.</text>
</comment>
<reference evidence="2" key="1">
    <citation type="journal article" date="2019" name="Sci. Rep.">
        <title>Draft genome of Tanacetum cinerariifolium, the natural source of mosquito coil.</title>
        <authorList>
            <person name="Yamashiro T."/>
            <person name="Shiraishi A."/>
            <person name="Satake H."/>
            <person name="Nakayama K."/>
        </authorList>
    </citation>
    <scope>NUCLEOTIDE SEQUENCE</scope>
</reference>
<dbReference type="AlphaFoldDB" id="A0A699IV08"/>
<evidence type="ECO:0000256" key="1">
    <source>
        <dbReference type="SAM" id="MobiDB-lite"/>
    </source>
</evidence>
<organism evidence="2">
    <name type="scientific">Tanacetum cinerariifolium</name>
    <name type="common">Dalmatian daisy</name>
    <name type="synonym">Chrysanthemum cinerariifolium</name>
    <dbReference type="NCBI Taxonomy" id="118510"/>
    <lineage>
        <taxon>Eukaryota</taxon>
        <taxon>Viridiplantae</taxon>
        <taxon>Streptophyta</taxon>
        <taxon>Embryophyta</taxon>
        <taxon>Tracheophyta</taxon>
        <taxon>Spermatophyta</taxon>
        <taxon>Magnoliopsida</taxon>
        <taxon>eudicotyledons</taxon>
        <taxon>Gunneridae</taxon>
        <taxon>Pentapetalae</taxon>
        <taxon>asterids</taxon>
        <taxon>campanulids</taxon>
        <taxon>Asterales</taxon>
        <taxon>Asteraceae</taxon>
        <taxon>Asteroideae</taxon>
        <taxon>Anthemideae</taxon>
        <taxon>Anthemidinae</taxon>
        <taxon>Tanacetum</taxon>
    </lineage>
</organism>
<name>A0A699IV08_TANCI</name>
<proteinExistence type="predicted"/>
<accession>A0A699IV08</accession>
<gene>
    <name evidence="2" type="ORF">Tci_560246</name>
</gene>
<sequence length="365" mass="40902">MIIKKDYEIVKAKGERKSLALKAKKESSDEECSTFGSEEYAMAVFANMRRVRKGFSRVDTPLFEGMIVAQQDDDVADEGAASVAVDDVHTAADEPSIPLCTPITSPPPPSQDLPSTSQKLERRNKLKALKLRRLKRVGTAQRVDTSEDTVMVDDVADIEKDAEIEENADDDEIESAELKEVVEVVTTAKLMIKVVTAASATITAASTLIPAATITAAPSAARRRKGVVIRDPEETAIPYIIIHSEPKSKDKRKGIMVEKPKPLMKQAQIEQDEAYARDIEEEATNRSPSQKKHDDYLRNIARFKMYYFKGMSYDDIRLIFKKKFNSNVAFLEKTREQMEEEDIKALKRASESQAEKAAKKQKLDE</sequence>
<feature type="region of interest" description="Disordered" evidence="1">
    <location>
        <begin position="94"/>
        <end position="119"/>
    </location>
</feature>
<dbReference type="EMBL" id="BKCJ010336867">
    <property type="protein sequence ID" value="GEZ88273.1"/>
    <property type="molecule type" value="Genomic_DNA"/>
</dbReference>
<evidence type="ECO:0000313" key="2">
    <source>
        <dbReference type="EMBL" id="GEZ88273.1"/>
    </source>
</evidence>
<feature type="region of interest" description="Disordered" evidence="1">
    <location>
        <begin position="340"/>
        <end position="365"/>
    </location>
</feature>
<protein>
    <submittedName>
        <fullName evidence="2">Uncharacterized protein</fullName>
    </submittedName>
</protein>